<dbReference type="GO" id="GO:0005524">
    <property type="term" value="F:ATP binding"/>
    <property type="evidence" value="ECO:0007669"/>
    <property type="project" value="UniProtKB-KW"/>
</dbReference>
<dbReference type="AlphaFoldDB" id="A0A6A4LPY3"/>
<feature type="domain" description="Ribose-phosphate pyrophosphokinase N-terminal" evidence="12">
    <location>
        <begin position="39"/>
        <end position="155"/>
    </location>
</feature>
<dbReference type="GO" id="GO:0002189">
    <property type="term" value="C:ribose phosphate diphosphokinase complex"/>
    <property type="evidence" value="ECO:0007669"/>
    <property type="project" value="TreeGrafter"/>
</dbReference>
<reference evidence="13 14" key="1">
    <citation type="journal article" date="2019" name="Genome Biol. Evol.">
        <title>The Rhododendron genome and chromosomal organization provide insight into shared whole-genome duplications across the heath family (Ericaceae).</title>
        <authorList>
            <person name="Soza V.L."/>
            <person name="Lindsley D."/>
            <person name="Waalkes A."/>
            <person name="Ramage E."/>
            <person name="Patwardhan R.P."/>
            <person name="Burton J.N."/>
            <person name="Adey A."/>
            <person name="Kumar A."/>
            <person name="Qiu R."/>
            <person name="Shendure J."/>
            <person name="Hall B."/>
        </authorList>
    </citation>
    <scope>NUCLEOTIDE SEQUENCE [LARGE SCALE GENOMIC DNA]</scope>
    <source>
        <strain evidence="13">RSF 1966-606</strain>
    </source>
</reference>
<dbReference type="PROSITE" id="PS00114">
    <property type="entry name" value="PRPP_SYNTHASE"/>
    <property type="match status" value="1"/>
</dbReference>
<evidence type="ECO:0000256" key="10">
    <source>
        <dbReference type="ARBA" id="ARBA00049535"/>
    </source>
</evidence>
<evidence type="ECO:0000256" key="8">
    <source>
        <dbReference type="ARBA" id="ARBA00022840"/>
    </source>
</evidence>
<keyword evidence="6" id="KW-0547">Nucleotide-binding</keyword>
<feature type="non-terminal residue" evidence="13">
    <location>
        <position position="1"/>
    </location>
</feature>
<keyword evidence="4" id="KW-0479">Metal-binding</keyword>
<keyword evidence="8" id="KW-0067">ATP-binding</keyword>
<dbReference type="InterPro" id="IPR029099">
    <property type="entry name" value="Pribosyltran_N"/>
</dbReference>
<dbReference type="GO" id="GO:0005737">
    <property type="term" value="C:cytoplasm"/>
    <property type="evidence" value="ECO:0007669"/>
    <property type="project" value="TreeGrafter"/>
</dbReference>
<dbReference type="GO" id="GO:0006164">
    <property type="term" value="P:purine nucleotide biosynthetic process"/>
    <property type="evidence" value="ECO:0007669"/>
    <property type="project" value="TreeGrafter"/>
</dbReference>
<keyword evidence="14" id="KW-1185">Reference proteome</keyword>
<dbReference type="Gene3D" id="3.40.50.2020">
    <property type="match status" value="2"/>
</dbReference>
<dbReference type="Pfam" id="PF14572">
    <property type="entry name" value="Pribosyl_synth"/>
    <property type="match status" value="1"/>
</dbReference>
<evidence type="ECO:0000313" key="13">
    <source>
        <dbReference type="EMBL" id="KAE9459925.1"/>
    </source>
</evidence>
<evidence type="ECO:0000256" key="1">
    <source>
        <dbReference type="ARBA" id="ARBA00006478"/>
    </source>
</evidence>
<keyword evidence="5" id="KW-0545">Nucleotide biosynthesis</keyword>
<proteinExistence type="inferred from homology"/>
<keyword evidence="11" id="KW-0812">Transmembrane</keyword>
<accession>A0A6A4LPY3</accession>
<dbReference type="EC" id="2.7.6.1" evidence="2"/>
<keyword evidence="11" id="KW-0472">Membrane</keyword>
<keyword evidence="7" id="KW-0418">Kinase</keyword>
<dbReference type="InterPro" id="IPR000836">
    <property type="entry name" value="PRTase_dom"/>
</dbReference>
<dbReference type="FunFam" id="3.40.50.2020:FF:000007">
    <property type="entry name" value="Ribose-phosphate pyrophosphokinase"/>
    <property type="match status" value="1"/>
</dbReference>
<evidence type="ECO:0000256" key="3">
    <source>
        <dbReference type="ARBA" id="ARBA00022679"/>
    </source>
</evidence>
<name>A0A6A4LPY3_9ERIC</name>
<dbReference type="InterPro" id="IPR000842">
    <property type="entry name" value="PRib_PP_synth_CS"/>
</dbReference>
<dbReference type="InterPro" id="IPR005946">
    <property type="entry name" value="Rib-P_diPkinase"/>
</dbReference>
<evidence type="ECO:0000256" key="9">
    <source>
        <dbReference type="ARBA" id="ARBA00022842"/>
    </source>
</evidence>
<dbReference type="OrthoDB" id="413572at2759"/>
<dbReference type="GO" id="GO:0016301">
    <property type="term" value="F:kinase activity"/>
    <property type="evidence" value="ECO:0007669"/>
    <property type="project" value="UniProtKB-KW"/>
</dbReference>
<dbReference type="PANTHER" id="PTHR10210:SF120">
    <property type="entry name" value="RIBOSE-PHOSPHATE PYROPHOSPHOKINASE 5, CHLOROPLASTIC"/>
    <property type="match status" value="1"/>
</dbReference>
<dbReference type="GO" id="GO:0009156">
    <property type="term" value="P:ribonucleoside monophosphate biosynthetic process"/>
    <property type="evidence" value="ECO:0007669"/>
    <property type="project" value="InterPro"/>
</dbReference>
<keyword evidence="11" id="KW-1133">Transmembrane helix</keyword>
<dbReference type="Pfam" id="PF13793">
    <property type="entry name" value="Pribosyltran_N"/>
    <property type="match status" value="1"/>
</dbReference>
<sequence>MYNGKPSVPIIGGEQVTFPSFLVSNQQEADPFKKNDTRLRIFSGTANPALSQEIACYMGLELGKIKIKRFADGEIYVQLQESVRGCDVYLVQPTSPPANENLMELLVMIDACRRASAKNITAVIPYFGYARADRKTQGRESIAAKLVANLITEAGAGRVLACDLHSGQSMGYFDIPVDHVHGQVIGDSLIRLGLLLLDIIMQVMNLIGDVRGKVAVMVDDMIDTAGTISKGAALLHQEGAREVYACTTHAVFRTRKNVAIVSTNHAGLLENRLLEWSVSLCYKSTTLDSVLKVIHLHLFVGFLVVYLNLLFFFCSPPAIERLSSGLFQEVIITNTIPVAEKNYFPQLTVLSVANLLGETIWRVHDDCSVSILSCNWSLMK</sequence>
<dbReference type="NCBIfam" id="TIGR01251">
    <property type="entry name" value="ribP_PPkin"/>
    <property type="match status" value="1"/>
</dbReference>
<gene>
    <name evidence="13" type="ORF">C3L33_08168</name>
</gene>
<dbReference type="PANTHER" id="PTHR10210">
    <property type="entry name" value="RIBOSE-PHOSPHATE DIPHOSPHOKINASE FAMILY MEMBER"/>
    <property type="match status" value="1"/>
</dbReference>
<dbReference type="Proteomes" id="UP000428333">
    <property type="component" value="Linkage Group LG05"/>
</dbReference>
<evidence type="ECO:0000256" key="7">
    <source>
        <dbReference type="ARBA" id="ARBA00022777"/>
    </source>
</evidence>
<evidence type="ECO:0000259" key="12">
    <source>
        <dbReference type="Pfam" id="PF13793"/>
    </source>
</evidence>
<evidence type="ECO:0000256" key="6">
    <source>
        <dbReference type="ARBA" id="ARBA00022741"/>
    </source>
</evidence>
<keyword evidence="9" id="KW-0460">Magnesium</keyword>
<evidence type="ECO:0000256" key="4">
    <source>
        <dbReference type="ARBA" id="ARBA00022723"/>
    </source>
</evidence>
<evidence type="ECO:0000256" key="11">
    <source>
        <dbReference type="SAM" id="Phobius"/>
    </source>
</evidence>
<dbReference type="GO" id="GO:0004749">
    <property type="term" value="F:ribose phosphate diphosphokinase activity"/>
    <property type="evidence" value="ECO:0007669"/>
    <property type="project" value="UniProtKB-EC"/>
</dbReference>
<evidence type="ECO:0000256" key="2">
    <source>
        <dbReference type="ARBA" id="ARBA00013247"/>
    </source>
</evidence>
<evidence type="ECO:0000256" key="5">
    <source>
        <dbReference type="ARBA" id="ARBA00022727"/>
    </source>
</evidence>
<dbReference type="GO" id="GO:0006015">
    <property type="term" value="P:5-phosphoribose 1-diphosphate biosynthetic process"/>
    <property type="evidence" value="ECO:0007669"/>
    <property type="project" value="TreeGrafter"/>
</dbReference>
<organism evidence="13 14">
    <name type="scientific">Rhododendron williamsianum</name>
    <dbReference type="NCBI Taxonomy" id="262921"/>
    <lineage>
        <taxon>Eukaryota</taxon>
        <taxon>Viridiplantae</taxon>
        <taxon>Streptophyta</taxon>
        <taxon>Embryophyta</taxon>
        <taxon>Tracheophyta</taxon>
        <taxon>Spermatophyta</taxon>
        <taxon>Magnoliopsida</taxon>
        <taxon>eudicotyledons</taxon>
        <taxon>Gunneridae</taxon>
        <taxon>Pentapetalae</taxon>
        <taxon>asterids</taxon>
        <taxon>Ericales</taxon>
        <taxon>Ericaceae</taxon>
        <taxon>Ericoideae</taxon>
        <taxon>Rhodoreae</taxon>
        <taxon>Rhododendron</taxon>
    </lineage>
</organism>
<evidence type="ECO:0000313" key="14">
    <source>
        <dbReference type="Proteomes" id="UP000428333"/>
    </source>
</evidence>
<comment type="caution">
    <text evidence="13">The sequence shown here is derived from an EMBL/GenBank/DDBJ whole genome shotgun (WGS) entry which is preliminary data.</text>
</comment>
<dbReference type="EMBL" id="QEFC01001151">
    <property type="protein sequence ID" value="KAE9459925.1"/>
    <property type="molecule type" value="Genomic_DNA"/>
</dbReference>
<protein>
    <recommendedName>
        <fullName evidence="2">ribose-phosphate diphosphokinase</fullName>
        <ecNumber evidence="2">2.7.6.1</ecNumber>
    </recommendedName>
</protein>
<dbReference type="SUPFAM" id="SSF53271">
    <property type="entry name" value="PRTase-like"/>
    <property type="match status" value="2"/>
</dbReference>
<dbReference type="CDD" id="cd06223">
    <property type="entry name" value="PRTases_typeI"/>
    <property type="match status" value="1"/>
</dbReference>
<dbReference type="SMART" id="SM01400">
    <property type="entry name" value="Pribosyltran_N"/>
    <property type="match status" value="1"/>
</dbReference>
<comment type="similarity">
    <text evidence="1">Belongs to the ribose-phosphate pyrophosphokinase family.</text>
</comment>
<keyword evidence="3" id="KW-0808">Transferase</keyword>
<feature type="transmembrane region" description="Helical" evidence="11">
    <location>
        <begin position="294"/>
        <end position="314"/>
    </location>
</feature>
<dbReference type="InterPro" id="IPR029057">
    <property type="entry name" value="PRTase-like"/>
</dbReference>
<comment type="catalytic activity">
    <reaction evidence="10">
        <text>D-ribose 5-phosphate + ATP = 5-phospho-alpha-D-ribose 1-diphosphate + AMP + H(+)</text>
        <dbReference type="Rhea" id="RHEA:15609"/>
        <dbReference type="ChEBI" id="CHEBI:15378"/>
        <dbReference type="ChEBI" id="CHEBI:30616"/>
        <dbReference type="ChEBI" id="CHEBI:58017"/>
        <dbReference type="ChEBI" id="CHEBI:78346"/>
        <dbReference type="ChEBI" id="CHEBI:456215"/>
        <dbReference type="EC" id="2.7.6.1"/>
    </reaction>
</comment>
<dbReference type="GO" id="GO:0000287">
    <property type="term" value="F:magnesium ion binding"/>
    <property type="evidence" value="ECO:0007669"/>
    <property type="project" value="InterPro"/>
</dbReference>